<dbReference type="InterPro" id="IPR041490">
    <property type="entry name" value="KstR2_TetR_C"/>
</dbReference>
<evidence type="ECO:0000313" key="8">
    <source>
        <dbReference type="EMBL" id="KPL87212.1"/>
    </source>
</evidence>
<evidence type="ECO:0000256" key="3">
    <source>
        <dbReference type="ARBA" id="ARBA00023125"/>
    </source>
</evidence>
<evidence type="ECO:0000313" key="9">
    <source>
        <dbReference type="Proteomes" id="UP000037784"/>
    </source>
</evidence>
<dbReference type="OrthoDB" id="9814200at2"/>
<keyword evidence="9" id="KW-1185">Reference proteome</keyword>
<dbReference type="RefSeq" id="WP_054494347.1">
    <property type="nucleotide sequence ID" value="NZ_BBZA01000292.1"/>
</dbReference>
<evidence type="ECO:0000256" key="1">
    <source>
        <dbReference type="ARBA" id="ARBA00022491"/>
    </source>
</evidence>
<dbReference type="Pfam" id="PF17932">
    <property type="entry name" value="TetR_C_24"/>
    <property type="match status" value="1"/>
</dbReference>
<accession>A0A0M8KC77</accession>
<dbReference type="Gene3D" id="1.10.10.60">
    <property type="entry name" value="Homeodomain-like"/>
    <property type="match status" value="1"/>
</dbReference>
<keyword evidence="4" id="KW-0804">Transcription</keyword>
<evidence type="ECO:0000256" key="2">
    <source>
        <dbReference type="ARBA" id="ARBA00023015"/>
    </source>
</evidence>
<proteinExistence type="predicted"/>
<dbReference type="PANTHER" id="PTHR30055:SF175">
    <property type="entry name" value="HTH-TYPE TRANSCRIPTIONAL REPRESSOR KSTR2"/>
    <property type="match status" value="1"/>
</dbReference>
<evidence type="ECO:0000256" key="5">
    <source>
        <dbReference type="PROSITE-ProRule" id="PRU00335"/>
    </source>
</evidence>
<keyword evidence="3 5" id="KW-0238">DNA-binding</keyword>
<reference evidence="7" key="1">
    <citation type="journal article" date="2015" name="Genome Announc.">
        <title>Draft Genome Sequence of a Heterotrophic Facultative Anaerobic Thermophilic Bacterium, Ardenticatena maritima Strain 110ST.</title>
        <authorList>
            <person name="Kawaichi S."/>
            <person name="Yoshida T."/>
            <person name="Sako Y."/>
            <person name="Nakamura R."/>
        </authorList>
    </citation>
    <scope>NUCLEOTIDE SEQUENCE [LARGE SCALE GENOMIC DNA]</scope>
    <source>
        <strain evidence="7">110S</strain>
    </source>
</reference>
<dbReference type="InterPro" id="IPR009057">
    <property type="entry name" value="Homeodomain-like_sf"/>
</dbReference>
<dbReference type="GO" id="GO:0003700">
    <property type="term" value="F:DNA-binding transcription factor activity"/>
    <property type="evidence" value="ECO:0007669"/>
    <property type="project" value="TreeGrafter"/>
</dbReference>
<reference evidence="8 10" key="2">
    <citation type="submission" date="2015-07" db="EMBL/GenBank/DDBJ databases">
        <title>Whole genome sequence of Ardenticatena maritima DSM 23922.</title>
        <authorList>
            <person name="Hemp J."/>
            <person name="Ward L.M."/>
            <person name="Pace L.A."/>
            <person name="Fischer W.W."/>
        </authorList>
    </citation>
    <scope>NUCLEOTIDE SEQUENCE [LARGE SCALE GENOMIC DNA]</scope>
    <source>
        <strain evidence="8 10">110S</strain>
    </source>
</reference>
<dbReference type="InterPro" id="IPR036271">
    <property type="entry name" value="Tet_transcr_reg_TetR-rel_C_sf"/>
</dbReference>
<dbReference type="PROSITE" id="PS50977">
    <property type="entry name" value="HTH_TETR_2"/>
    <property type="match status" value="1"/>
</dbReference>
<evidence type="ECO:0000259" key="6">
    <source>
        <dbReference type="PROSITE" id="PS50977"/>
    </source>
</evidence>
<reference evidence="9" key="3">
    <citation type="submission" date="2015-08" db="EMBL/GenBank/DDBJ databases">
        <title>Draft Genome Sequence of a Heterotrophic Facultative Anaerobic Bacterium Ardenticatena maritima Strain 110S.</title>
        <authorList>
            <person name="Kawaichi S."/>
            <person name="Yoshida T."/>
            <person name="Sako Y."/>
            <person name="Nakamura R."/>
        </authorList>
    </citation>
    <scope>NUCLEOTIDE SEQUENCE [LARGE SCALE GENOMIC DNA]</scope>
    <source>
        <strain evidence="9">110S</strain>
    </source>
</reference>
<dbReference type="SUPFAM" id="SSF48498">
    <property type="entry name" value="Tetracyclin repressor-like, C-terminal domain"/>
    <property type="match status" value="1"/>
</dbReference>
<dbReference type="PRINTS" id="PR00455">
    <property type="entry name" value="HTHTETR"/>
</dbReference>
<protein>
    <recommendedName>
        <fullName evidence="6">HTH tetR-type domain-containing protein</fullName>
    </recommendedName>
</protein>
<organism evidence="7 9">
    <name type="scientific">Ardenticatena maritima</name>
    <dbReference type="NCBI Taxonomy" id="872965"/>
    <lineage>
        <taxon>Bacteria</taxon>
        <taxon>Bacillati</taxon>
        <taxon>Chloroflexota</taxon>
        <taxon>Ardenticatenia</taxon>
        <taxon>Ardenticatenales</taxon>
        <taxon>Ardenticatenaceae</taxon>
        <taxon>Ardenticatena</taxon>
    </lineage>
</organism>
<gene>
    <name evidence="7" type="ORF">ARMA_3049</name>
    <name evidence="8" type="ORF">SE16_11915</name>
</gene>
<dbReference type="PANTHER" id="PTHR30055">
    <property type="entry name" value="HTH-TYPE TRANSCRIPTIONAL REGULATOR RUTR"/>
    <property type="match status" value="1"/>
</dbReference>
<dbReference type="SUPFAM" id="SSF46689">
    <property type="entry name" value="Homeodomain-like"/>
    <property type="match status" value="1"/>
</dbReference>
<dbReference type="Gene3D" id="1.10.357.10">
    <property type="entry name" value="Tetracycline Repressor, domain 2"/>
    <property type="match status" value="1"/>
</dbReference>
<feature type="DNA-binding region" description="H-T-H motif" evidence="5">
    <location>
        <begin position="29"/>
        <end position="48"/>
    </location>
</feature>
<dbReference type="Proteomes" id="UP000037784">
    <property type="component" value="Unassembled WGS sequence"/>
</dbReference>
<feature type="domain" description="HTH tetR-type" evidence="6">
    <location>
        <begin position="6"/>
        <end position="66"/>
    </location>
</feature>
<comment type="caution">
    <text evidence="7">The sequence shown here is derived from an EMBL/GenBank/DDBJ whole genome shotgun (WGS) entry which is preliminary data.</text>
</comment>
<dbReference type="InterPro" id="IPR050109">
    <property type="entry name" value="HTH-type_TetR-like_transc_reg"/>
</dbReference>
<dbReference type="EMBL" id="LGKN01000006">
    <property type="protein sequence ID" value="KPL87212.1"/>
    <property type="molecule type" value="Genomic_DNA"/>
</dbReference>
<evidence type="ECO:0000313" key="7">
    <source>
        <dbReference type="EMBL" id="GAP64626.1"/>
    </source>
</evidence>
<keyword evidence="2" id="KW-0805">Transcription regulation</keyword>
<dbReference type="Proteomes" id="UP000050502">
    <property type="component" value="Unassembled WGS sequence"/>
</dbReference>
<name>A0A0M8KC77_9CHLR</name>
<evidence type="ECO:0000256" key="4">
    <source>
        <dbReference type="ARBA" id="ARBA00023163"/>
    </source>
</evidence>
<dbReference type="InterPro" id="IPR001647">
    <property type="entry name" value="HTH_TetR"/>
</dbReference>
<dbReference type="GO" id="GO:0000976">
    <property type="term" value="F:transcription cis-regulatory region binding"/>
    <property type="evidence" value="ECO:0007669"/>
    <property type="project" value="TreeGrafter"/>
</dbReference>
<dbReference type="EMBL" id="BBZA01000292">
    <property type="protein sequence ID" value="GAP64626.1"/>
    <property type="molecule type" value="Genomic_DNA"/>
</dbReference>
<dbReference type="STRING" id="872965.SE16_11915"/>
<sequence length="208" mass="23938">MSEIPRTRRDELLQAAAHLFARKGYHATSMQDIAEALDILRGSLYHHIESKEALLLELMERGVRGLLEEVLPVAEQDWPPEQKLAEIIRRTTVAIAEHADFMAVFLHEMKSVPPERRGPIDELRLQYEGLIRQVLEEGMQTGVFRRLDTQITLFGLLGMVSWTYRWYNPQGRLTPQQIGDIFVDMLLGGLLTNPEERTRLLASREHEA</sequence>
<keyword evidence="1" id="KW-0678">Repressor</keyword>
<dbReference type="Pfam" id="PF00440">
    <property type="entry name" value="TetR_N"/>
    <property type="match status" value="1"/>
</dbReference>
<dbReference type="AlphaFoldDB" id="A0A0M8KC77"/>
<evidence type="ECO:0000313" key="10">
    <source>
        <dbReference type="Proteomes" id="UP000050502"/>
    </source>
</evidence>